<name>A0A7J7G023_CAMSI</name>
<organism evidence="3 4">
    <name type="scientific">Camellia sinensis</name>
    <name type="common">Tea plant</name>
    <name type="synonym">Thea sinensis</name>
    <dbReference type="NCBI Taxonomy" id="4442"/>
    <lineage>
        <taxon>Eukaryota</taxon>
        <taxon>Viridiplantae</taxon>
        <taxon>Streptophyta</taxon>
        <taxon>Embryophyta</taxon>
        <taxon>Tracheophyta</taxon>
        <taxon>Spermatophyta</taxon>
        <taxon>Magnoliopsida</taxon>
        <taxon>eudicotyledons</taxon>
        <taxon>Gunneridae</taxon>
        <taxon>Pentapetalae</taxon>
        <taxon>asterids</taxon>
        <taxon>Ericales</taxon>
        <taxon>Theaceae</taxon>
        <taxon>Camellia</taxon>
    </lineage>
</organism>
<reference evidence="4" key="1">
    <citation type="journal article" date="2020" name="Nat. Commun.">
        <title>Genome assembly of wild tea tree DASZ reveals pedigree and selection history of tea varieties.</title>
        <authorList>
            <person name="Zhang W."/>
            <person name="Zhang Y."/>
            <person name="Qiu H."/>
            <person name="Guo Y."/>
            <person name="Wan H."/>
            <person name="Zhang X."/>
            <person name="Scossa F."/>
            <person name="Alseekh S."/>
            <person name="Zhang Q."/>
            <person name="Wang P."/>
            <person name="Xu L."/>
            <person name="Schmidt M.H."/>
            <person name="Jia X."/>
            <person name="Li D."/>
            <person name="Zhu A."/>
            <person name="Guo F."/>
            <person name="Chen W."/>
            <person name="Ni D."/>
            <person name="Usadel B."/>
            <person name="Fernie A.R."/>
            <person name="Wen W."/>
        </authorList>
    </citation>
    <scope>NUCLEOTIDE SEQUENCE [LARGE SCALE GENOMIC DNA]</scope>
    <source>
        <strain evidence="4">cv. G240</strain>
    </source>
</reference>
<evidence type="ECO:0000256" key="2">
    <source>
        <dbReference type="SAM" id="Phobius"/>
    </source>
</evidence>
<dbReference type="Proteomes" id="UP000593564">
    <property type="component" value="Unassembled WGS sequence"/>
</dbReference>
<dbReference type="PANTHER" id="PTHR34741:SF2">
    <property type="entry name" value="VESICLE TRANSPORT PROTEIN"/>
    <property type="match status" value="1"/>
</dbReference>
<dbReference type="AlphaFoldDB" id="A0A7J7G023"/>
<evidence type="ECO:0000256" key="1">
    <source>
        <dbReference type="SAM" id="MobiDB-lite"/>
    </source>
</evidence>
<keyword evidence="4" id="KW-1185">Reference proteome</keyword>
<comment type="caution">
    <text evidence="3">The sequence shown here is derived from an EMBL/GenBank/DDBJ whole genome shotgun (WGS) entry which is preliminary data.</text>
</comment>
<keyword evidence="2" id="KW-1133">Transmembrane helix</keyword>
<gene>
    <name evidence="3" type="ORF">HYC85_030204</name>
</gene>
<feature type="transmembrane region" description="Helical" evidence="2">
    <location>
        <begin position="144"/>
        <end position="162"/>
    </location>
</feature>
<feature type="compositionally biased region" description="Pro residues" evidence="1">
    <location>
        <begin position="54"/>
        <end position="69"/>
    </location>
</feature>
<reference evidence="3 4" key="2">
    <citation type="submission" date="2020-07" db="EMBL/GenBank/DDBJ databases">
        <title>Genome assembly of wild tea tree DASZ reveals pedigree and selection history of tea varieties.</title>
        <authorList>
            <person name="Zhang W."/>
        </authorList>
    </citation>
    <scope>NUCLEOTIDE SEQUENCE [LARGE SCALE GENOMIC DNA]</scope>
    <source>
        <strain evidence="4">cv. G240</strain>
        <tissue evidence="3">Leaf</tissue>
    </source>
</reference>
<protein>
    <submittedName>
        <fullName evidence="3">Uncharacterized protein</fullName>
    </submittedName>
</protein>
<feature type="transmembrane region" description="Helical" evidence="2">
    <location>
        <begin position="107"/>
        <end position="132"/>
    </location>
</feature>
<keyword evidence="2" id="KW-0812">Transmembrane</keyword>
<sequence length="190" mass="20768">MRPFETVDQLPPVVDEPPPESALQVPPLPLTESVVQVSHPLDAEAEPSELLAQAPPPSPSGLDAPPEPVIPRNAQQQELELPRLVVGFCMTAAFEIAFRSIQTRKHYPITFQLLCLLMVFAFASLVVAKYIAANHPNPGRFLEHAGILCGVTAFFVAITVPFPLYLKLISWIVYALSLLAISICNCPRPP</sequence>
<feature type="region of interest" description="Disordered" evidence="1">
    <location>
        <begin position="45"/>
        <end position="70"/>
    </location>
</feature>
<feature type="region of interest" description="Disordered" evidence="1">
    <location>
        <begin position="1"/>
        <end position="26"/>
    </location>
</feature>
<feature type="transmembrane region" description="Helical" evidence="2">
    <location>
        <begin position="168"/>
        <end position="186"/>
    </location>
</feature>
<evidence type="ECO:0000313" key="4">
    <source>
        <dbReference type="Proteomes" id="UP000593564"/>
    </source>
</evidence>
<accession>A0A7J7G023</accession>
<dbReference type="PANTHER" id="PTHR34741">
    <property type="entry name" value="IMAP FAMILY MEMBER 1, PUTATIVE-RELATED"/>
    <property type="match status" value="1"/>
</dbReference>
<keyword evidence="2" id="KW-0472">Membrane</keyword>
<proteinExistence type="predicted"/>
<evidence type="ECO:0000313" key="3">
    <source>
        <dbReference type="EMBL" id="KAF5934033.1"/>
    </source>
</evidence>
<dbReference type="EMBL" id="JACBKZ010000014">
    <property type="protein sequence ID" value="KAF5934033.1"/>
    <property type="molecule type" value="Genomic_DNA"/>
</dbReference>